<name>A0A7S7M195_9BACT</name>
<reference evidence="7 8" key="1">
    <citation type="submission" date="2020-05" db="EMBL/GenBank/DDBJ databases">
        <title>Sulfurimonas marisnigri, sp. nov., and Sulfurimonas baltica, sp. nov., manganese oxide reducing chemolithoautotrophs of the class Epsilonproteobacteria isolated from the pelagic redoxclines of the Black and Baltic Seas and emended description of the genus Sulfurimonas.</title>
        <authorList>
            <person name="Henkel J.V."/>
            <person name="Laudan C."/>
            <person name="Werner J."/>
            <person name="Neu T."/>
            <person name="Plewe S."/>
            <person name="Sproer C."/>
            <person name="Bunk B."/>
            <person name="Schulz-Vogt H.N."/>
        </authorList>
    </citation>
    <scope>NUCLEOTIDE SEQUENCE [LARGE SCALE GENOMIC DNA]</scope>
    <source>
        <strain evidence="7 8">SoZ1</strain>
    </source>
</reference>
<keyword evidence="4 5" id="KW-0472">Membrane</keyword>
<dbReference type="Gene3D" id="1.20.1530.20">
    <property type="match status" value="1"/>
</dbReference>
<feature type="transmembrane region" description="Helical" evidence="5">
    <location>
        <begin position="193"/>
        <end position="215"/>
    </location>
</feature>
<dbReference type="Proteomes" id="UP000593836">
    <property type="component" value="Chromosome"/>
</dbReference>
<evidence type="ECO:0000313" key="7">
    <source>
        <dbReference type="EMBL" id="QOY54394.1"/>
    </source>
</evidence>
<evidence type="ECO:0000256" key="3">
    <source>
        <dbReference type="ARBA" id="ARBA00022989"/>
    </source>
</evidence>
<dbReference type="EMBL" id="CP054493">
    <property type="protein sequence ID" value="QOY54394.1"/>
    <property type="molecule type" value="Genomic_DNA"/>
</dbReference>
<feature type="transmembrane region" description="Helical" evidence="5">
    <location>
        <begin position="305"/>
        <end position="324"/>
    </location>
</feature>
<evidence type="ECO:0000256" key="1">
    <source>
        <dbReference type="ARBA" id="ARBA00004141"/>
    </source>
</evidence>
<protein>
    <submittedName>
        <fullName evidence="7">Cation:proton antiporter</fullName>
    </submittedName>
</protein>
<feature type="transmembrane region" description="Helical" evidence="5">
    <location>
        <begin position="29"/>
        <end position="48"/>
    </location>
</feature>
<evidence type="ECO:0000313" key="8">
    <source>
        <dbReference type="Proteomes" id="UP000593836"/>
    </source>
</evidence>
<feature type="transmembrane region" description="Helical" evidence="5">
    <location>
        <begin position="54"/>
        <end position="74"/>
    </location>
</feature>
<keyword evidence="8" id="KW-1185">Reference proteome</keyword>
<feature type="transmembrane region" description="Helical" evidence="5">
    <location>
        <begin position="119"/>
        <end position="143"/>
    </location>
</feature>
<feature type="transmembrane region" description="Helical" evidence="5">
    <location>
        <begin position="367"/>
        <end position="391"/>
    </location>
</feature>
<accession>A0A7S7M195</accession>
<feature type="transmembrane region" description="Helical" evidence="5">
    <location>
        <begin position="227"/>
        <end position="244"/>
    </location>
</feature>
<feature type="domain" description="Cation/H+ exchanger transmembrane" evidence="6">
    <location>
        <begin position="14"/>
        <end position="384"/>
    </location>
</feature>
<dbReference type="RefSeq" id="WP_194366439.1">
    <property type="nucleotide sequence ID" value="NZ_CP054493.1"/>
</dbReference>
<dbReference type="PANTHER" id="PTHR43021">
    <property type="entry name" value="NA(+)/H(+) ANTIPORTER-RELATED"/>
    <property type="match status" value="1"/>
</dbReference>
<feature type="transmembrane region" description="Helical" evidence="5">
    <location>
        <begin position="155"/>
        <end position="181"/>
    </location>
</feature>
<dbReference type="GO" id="GO:0016020">
    <property type="term" value="C:membrane"/>
    <property type="evidence" value="ECO:0007669"/>
    <property type="project" value="UniProtKB-SubCell"/>
</dbReference>
<feature type="transmembrane region" description="Helical" evidence="5">
    <location>
        <begin position="280"/>
        <end position="299"/>
    </location>
</feature>
<dbReference type="InterPro" id="IPR038770">
    <property type="entry name" value="Na+/solute_symporter_sf"/>
</dbReference>
<dbReference type="AlphaFoldDB" id="A0A7S7M195"/>
<dbReference type="InterPro" id="IPR006153">
    <property type="entry name" value="Cation/H_exchanger_TM"/>
</dbReference>
<sequence>METLFYLGIIFVLGALTEWLSPKLHTPRVVGYLMLGLIIGPEVLALIPNEFVDNTHIITDLALSIIAVLVGATLKVSNLKGHGREVVYITVFQSLGAFIVVVVGFILMGNILNFPSQQILFIALLLGGIAAATAPATALALVYELRAKGNFTSTLLAVIAIDDAISLIVFTLALTAGVTLIESGVFEWTNLAQALSLILFSTILGIIAGLLNTIMEKIFTHHKGMETISTLGLIFIVYSLSEYLKLEPLLSSMVMGVVITNMSPDFDLVEEEIDNHLVEIIFMLFFIISAMHLKISAIFTLPIAIVLYVVLRVFGKIIGCYIGAIVSGSNRIVKKYMGMALLPQAGVAIGLALSIQKHEGLQSVAPIILNIVIATTLIHEIIGPFMTKYALQKSGDIEKKKNLIFNNV</sequence>
<dbReference type="KEGG" id="smas:HUE87_11010"/>
<organism evidence="7 8">
    <name type="scientific">Candidatus Sulfurimonas marisnigri</name>
    <dbReference type="NCBI Taxonomy" id="2740405"/>
    <lineage>
        <taxon>Bacteria</taxon>
        <taxon>Pseudomonadati</taxon>
        <taxon>Campylobacterota</taxon>
        <taxon>Epsilonproteobacteria</taxon>
        <taxon>Campylobacterales</taxon>
        <taxon>Sulfurimonadaceae</taxon>
        <taxon>Sulfurimonas</taxon>
    </lineage>
</organism>
<keyword evidence="3 5" id="KW-1133">Transmembrane helix</keyword>
<feature type="transmembrane region" description="Helical" evidence="5">
    <location>
        <begin position="6"/>
        <end position="22"/>
    </location>
</feature>
<dbReference type="GO" id="GO:1902600">
    <property type="term" value="P:proton transmembrane transport"/>
    <property type="evidence" value="ECO:0007669"/>
    <property type="project" value="InterPro"/>
</dbReference>
<dbReference type="PANTHER" id="PTHR43021:SF2">
    <property type="entry name" value="CATION_H+ EXCHANGER DOMAIN-CONTAINING PROTEIN"/>
    <property type="match status" value="1"/>
</dbReference>
<feature type="transmembrane region" description="Helical" evidence="5">
    <location>
        <begin position="336"/>
        <end position="355"/>
    </location>
</feature>
<dbReference type="Pfam" id="PF00999">
    <property type="entry name" value="Na_H_Exchanger"/>
    <property type="match status" value="1"/>
</dbReference>
<evidence type="ECO:0000259" key="6">
    <source>
        <dbReference type="Pfam" id="PF00999"/>
    </source>
</evidence>
<dbReference type="GO" id="GO:0015297">
    <property type="term" value="F:antiporter activity"/>
    <property type="evidence" value="ECO:0007669"/>
    <property type="project" value="InterPro"/>
</dbReference>
<keyword evidence="2 5" id="KW-0812">Transmembrane</keyword>
<evidence type="ECO:0000256" key="2">
    <source>
        <dbReference type="ARBA" id="ARBA00022692"/>
    </source>
</evidence>
<evidence type="ECO:0000256" key="4">
    <source>
        <dbReference type="ARBA" id="ARBA00023136"/>
    </source>
</evidence>
<proteinExistence type="predicted"/>
<gene>
    <name evidence="7" type="ORF">HUE87_11010</name>
</gene>
<feature type="transmembrane region" description="Helical" evidence="5">
    <location>
        <begin position="86"/>
        <end position="107"/>
    </location>
</feature>
<comment type="subcellular location">
    <subcellularLocation>
        <location evidence="1">Membrane</location>
        <topology evidence="1">Multi-pass membrane protein</topology>
    </subcellularLocation>
</comment>
<evidence type="ECO:0000256" key="5">
    <source>
        <dbReference type="SAM" id="Phobius"/>
    </source>
</evidence>